<dbReference type="InterPro" id="IPR056884">
    <property type="entry name" value="NPHP3-like_N"/>
</dbReference>
<feature type="domain" description="Nephrocystin 3-like N-terminal" evidence="3">
    <location>
        <begin position="206"/>
        <end position="373"/>
    </location>
</feature>
<dbReference type="SUPFAM" id="SSF52540">
    <property type="entry name" value="P-loop containing nucleoside triphosphate hydrolases"/>
    <property type="match status" value="1"/>
</dbReference>
<protein>
    <recommendedName>
        <fullName evidence="3">Nephrocystin 3-like N-terminal domain-containing protein</fullName>
    </recommendedName>
</protein>
<keyword evidence="5" id="KW-1185">Reference proteome</keyword>
<dbReference type="Gene3D" id="3.40.50.300">
    <property type="entry name" value="P-loop containing nucleotide triphosphate hydrolases"/>
    <property type="match status" value="1"/>
</dbReference>
<dbReference type="Pfam" id="PF24883">
    <property type="entry name" value="NPHP3_N"/>
    <property type="match status" value="1"/>
</dbReference>
<dbReference type="InterPro" id="IPR027417">
    <property type="entry name" value="P-loop_NTPase"/>
</dbReference>
<gene>
    <name evidence="4" type="ORF">B0T26DRAFT_599226</name>
</gene>
<reference evidence="4" key="1">
    <citation type="submission" date="2023-06" db="EMBL/GenBank/DDBJ databases">
        <title>Genome-scale phylogeny and comparative genomics of the fungal order Sordariales.</title>
        <authorList>
            <consortium name="Lawrence Berkeley National Laboratory"/>
            <person name="Hensen N."/>
            <person name="Bonometti L."/>
            <person name="Westerberg I."/>
            <person name="Brannstrom I.O."/>
            <person name="Guillou S."/>
            <person name="Cros-Aarteil S."/>
            <person name="Calhoun S."/>
            <person name="Haridas S."/>
            <person name="Kuo A."/>
            <person name="Mondo S."/>
            <person name="Pangilinan J."/>
            <person name="Riley R."/>
            <person name="LaButti K."/>
            <person name="Andreopoulos B."/>
            <person name="Lipzen A."/>
            <person name="Chen C."/>
            <person name="Yanf M."/>
            <person name="Daum C."/>
            <person name="Ng V."/>
            <person name="Clum A."/>
            <person name="Steindorff A."/>
            <person name="Ohm R."/>
            <person name="Martin F."/>
            <person name="Silar P."/>
            <person name="Natvig D."/>
            <person name="Lalanne C."/>
            <person name="Gautier V."/>
            <person name="Ament-velasquez S.L."/>
            <person name="Kruys A."/>
            <person name="Hutchinson M.I."/>
            <person name="Powell A.J."/>
            <person name="Barry K."/>
            <person name="Miller A.N."/>
            <person name="Grigoriev I.V."/>
            <person name="Debuchy R."/>
            <person name="Gladieux P."/>
            <person name="Thoren M.H."/>
            <person name="Johannesson H."/>
        </authorList>
    </citation>
    <scope>NUCLEOTIDE SEQUENCE</scope>
    <source>
        <strain evidence="4">SMH2392-1A</strain>
    </source>
</reference>
<keyword evidence="2" id="KW-0732">Signal</keyword>
<evidence type="ECO:0000313" key="4">
    <source>
        <dbReference type="EMBL" id="KAK0717694.1"/>
    </source>
</evidence>
<evidence type="ECO:0000256" key="2">
    <source>
        <dbReference type="SAM" id="SignalP"/>
    </source>
</evidence>
<proteinExistence type="predicted"/>
<dbReference type="AlphaFoldDB" id="A0AA40DVA9"/>
<keyword evidence="1" id="KW-0677">Repeat</keyword>
<comment type="caution">
    <text evidence="4">The sequence shown here is derived from an EMBL/GenBank/DDBJ whole genome shotgun (WGS) entry which is preliminary data.</text>
</comment>
<dbReference type="PANTHER" id="PTHR10039">
    <property type="entry name" value="AMELOGENIN"/>
    <property type="match status" value="1"/>
</dbReference>
<sequence>MAEVVGLVASVIAVVQLTAKVTYCCRFYIENVKDARKDLRRVLIETSSLHGVVDNLRFLLDSDPDFQSATELSALYAADGPVAGCLETLRRLEDLVPTPTDPRPAPPAPMTLKWRAEAISLRLAWPLKRNKVMALLDDLQRHKASVSLVIYGADEESRRDVKAIKGELVTVRQLLTANERLQFYDWLSQTNPSDIHNLATSQYEEGTGEWALRHPAWGQWLDPSKPDSRCVWLHGIPGAGKTVLAARLFSKLLEAQEAGGALASVSAPCIYYYCHHTRRHDEAPHFLRWAISRLCRQSDEMAGSLLQLYKDGSQPSLPQLLSALEASLAPYDAVFVVLDAMDESMPRERLLAVVQDLATDFRFAKMRLLAVSRVYVDIKAVMDAVATPLSMSNPFVEADIAKYVDAAVRRQRATTFRLLSDEFLARACRVIAARSQGMSRWAVCQLDVVRRLRWRDEEDLAAALDDLPRDLESTYERIFRCILEQSPPDDCQLVTEALAWISYNTQIHRSKYMSFRTLLAVVYPDHADALGPVLARRAEQVRDLLGCLVAVLRRDVAAVRILLDAGADPNGVGAPDGVPFDSQHPLSYFNDLHGASPLHVCRSFNFRCFQYDLFREKHYADGIEEMLVQRGARDFRLAEPGAFDGFGV</sequence>
<dbReference type="RefSeq" id="XP_060296487.1">
    <property type="nucleotide sequence ID" value="XM_060435687.1"/>
</dbReference>
<evidence type="ECO:0000313" key="5">
    <source>
        <dbReference type="Proteomes" id="UP001172101"/>
    </source>
</evidence>
<dbReference type="GeneID" id="85318957"/>
<evidence type="ECO:0000256" key="1">
    <source>
        <dbReference type="ARBA" id="ARBA00022737"/>
    </source>
</evidence>
<feature type="non-terminal residue" evidence="4">
    <location>
        <position position="648"/>
    </location>
</feature>
<name>A0AA40DVA9_9PEZI</name>
<feature type="signal peptide" evidence="2">
    <location>
        <begin position="1"/>
        <end position="24"/>
    </location>
</feature>
<dbReference type="EMBL" id="JAUIRO010000004">
    <property type="protein sequence ID" value="KAK0717694.1"/>
    <property type="molecule type" value="Genomic_DNA"/>
</dbReference>
<feature type="chain" id="PRO_5041269037" description="Nephrocystin 3-like N-terminal domain-containing protein" evidence="2">
    <location>
        <begin position="25"/>
        <end position="648"/>
    </location>
</feature>
<organism evidence="4 5">
    <name type="scientific">Lasiosphaeria miniovina</name>
    <dbReference type="NCBI Taxonomy" id="1954250"/>
    <lineage>
        <taxon>Eukaryota</taxon>
        <taxon>Fungi</taxon>
        <taxon>Dikarya</taxon>
        <taxon>Ascomycota</taxon>
        <taxon>Pezizomycotina</taxon>
        <taxon>Sordariomycetes</taxon>
        <taxon>Sordariomycetidae</taxon>
        <taxon>Sordariales</taxon>
        <taxon>Lasiosphaeriaceae</taxon>
        <taxon>Lasiosphaeria</taxon>
    </lineage>
</organism>
<accession>A0AA40DVA9</accession>
<evidence type="ECO:0000259" key="3">
    <source>
        <dbReference type="Pfam" id="PF24883"/>
    </source>
</evidence>
<dbReference type="Proteomes" id="UP001172101">
    <property type="component" value="Unassembled WGS sequence"/>
</dbReference>
<dbReference type="PANTHER" id="PTHR10039:SF16">
    <property type="entry name" value="GPI INOSITOL-DEACYLASE"/>
    <property type="match status" value="1"/>
</dbReference>